<comment type="caution">
    <text evidence="2">The sequence shown here is derived from an EMBL/GenBank/DDBJ whole genome shotgun (WGS) entry which is preliminary data.</text>
</comment>
<feature type="domain" description="VOC" evidence="1">
    <location>
        <begin position="15"/>
        <end position="137"/>
    </location>
</feature>
<dbReference type="PANTHER" id="PTHR35006">
    <property type="entry name" value="GLYOXALASE FAMILY PROTEIN (AFU_ORTHOLOGUE AFUA_5G14830)"/>
    <property type="match status" value="1"/>
</dbReference>
<evidence type="ECO:0000259" key="1">
    <source>
        <dbReference type="PROSITE" id="PS51819"/>
    </source>
</evidence>
<dbReference type="Proteomes" id="UP001165393">
    <property type="component" value="Unassembled WGS sequence"/>
</dbReference>
<name>A0AA41W857_9GAMM</name>
<dbReference type="Pfam" id="PF00903">
    <property type="entry name" value="Glyoxalase"/>
    <property type="match status" value="1"/>
</dbReference>
<evidence type="ECO:0000313" key="2">
    <source>
        <dbReference type="EMBL" id="MCM2680193.1"/>
    </source>
</evidence>
<dbReference type="InterPro" id="IPR037523">
    <property type="entry name" value="VOC_core"/>
</dbReference>
<dbReference type="InterPro" id="IPR029068">
    <property type="entry name" value="Glyas_Bleomycin-R_OHBP_Dase"/>
</dbReference>
<organism evidence="2 3">
    <name type="scientific">Echinimonas agarilytica</name>
    <dbReference type="NCBI Taxonomy" id="1215918"/>
    <lineage>
        <taxon>Bacteria</taxon>
        <taxon>Pseudomonadati</taxon>
        <taxon>Pseudomonadota</taxon>
        <taxon>Gammaproteobacteria</taxon>
        <taxon>Alteromonadales</taxon>
        <taxon>Echinimonadaceae</taxon>
        <taxon>Echinimonas</taxon>
    </lineage>
</organism>
<dbReference type="PANTHER" id="PTHR35006:SF4">
    <property type="entry name" value="BLR7706 PROTEIN"/>
    <property type="match status" value="1"/>
</dbReference>
<evidence type="ECO:0000313" key="3">
    <source>
        <dbReference type="Proteomes" id="UP001165393"/>
    </source>
</evidence>
<gene>
    <name evidence="2" type="ORF">NAF29_11000</name>
</gene>
<dbReference type="PROSITE" id="PS51819">
    <property type="entry name" value="VOC"/>
    <property type="match status" value="1"/>
</dbReference>
<dbReference type="RefSeq" id="WP_251261613.1">
    <property type="nucleotide sequence ID" value="NZ_JAMQGP010000004.1"/>
</dbReference>
<reference evidence="2 3" key="1">
    <citation type="journal article" date="2013" name="Antonie Van Leeuwenhoek">
        <title>Echinimonas agarilytica gen. nov., sp. nov., a new gammaproteobacterium isolated from the sea urchin Strongylocentrotus intermedius.</title>
        <authorList>
            <person name="Nedashkovskaya O.I."/>
            <person name="Stenkova A.M."/>
            <person name="Zhukova N.V."/>
            <person name="Van Trappen S."/>
            <person name="Lee J.S."/>
            <person name="Kim S.B."/>
        </authorList>
    </citation>
    <scope>NUCLEOTIDE SEQUENCE [LARGE SCALE GENOMIC DNA]</scope>
    <source>
        <strain evidence="2 3">KMM 6351</strain>
    </source>
</reference>
<keyword evidence="3" id="KW-1185">Reference proteome</keyword>
<protein>
    <submittedName>
        <fullName evidence="2">VOC family protein</fullName>
    </submittedName>
</protein>
<dbReference type="Gene3D" id="3.10.180.10">
    <property type="entry name" value="2,3-Dihydroxybiphenyl 1,2-Dioxygenase, domain 1"/>
    <property type="match status" value="1"/>
</dbReference>
<sequence length="148" mass="16029">MSESTHAEPLVSPSIMSHVSVGSNRLPEALAFYDQVLLTIGARRVIDIEGVAVAYGKEFPEFWVQLPHNLKSAETANGVHFAFLAQTPTVVDAFYAAAMKAGATDDGAPGPRPMYSDAYYGCFVRDLDGHKIEAMYWDASKAPSESNT</sequence>
<dbReference type="CDD" id="cd07262">
    <property type="entry name" value="VOC_like"/>
    <property type="match status" value="1"/>
</dbReference>
<proteinExistence type="predicted"/>
<dbReference type="AlphaFoldDB" id="A0AA41W857"/>
<dbReference type="SUPFAM" id="SSF54593">
    <property type="entry name" value="Glyoxalase/Bleomycin resistance protein/Dihydroxybiphenyl dioxygenase"/>
    <property type="match status" value="1"/>
</dbReference>
<dbReference type="EMBL" id="JAMQGP010000004">
    <property type="protein sequence ID" value="MCM2680193.1"/>
    <property type="molecule type" value="Genomic_DNA"/>
</dbReference>
<dbReference type="InterPro" id="IPR004360">
    <property type="entry name" value="Glyas_Fos-R_dOase_dom"/>
</dbReference>
<accession>A0AA41W857</accession>